<feature type="compositionally biased region" description="Basic and acidic residues" evidence="3">
    <location>
        <begin position="20"/>
        <end position="30"/>
    </location>
</feature>
<accession>A0A165SVB0</accession>
<dbReference type="SUPFAM" id="SSF57701">
    <property type="entry name" value="Zn2/Cys6 DNA-binding domain"/>
    <property type="match status" value="1"/>
</dbReference>
<dbReference type="PROSITE" id="PS00463">
    <property type="entry name" value="ZN2_CY6_FUNGAL_1"/>
    <property type="match status" value="1"/>
</dbReference>
<keyword evidence="2" id="KW-0539">Nucleus</keyword>
<keyword evidence="7" id="KW-1185">Reference proteome</keyword>
<feature type="non-terminal residue" evidence="6">
    <location>
        <position position="111"/>
    </location>
</feature>
<evidence type="ECO:0000313" key="6">
    <source>
        <dbReference type="EMBL" id="KZT25731.1"/>
    </source>
</evidence>
<feature type="domain" description="Zn(2)-C6 fungal-type" evidence="4">
    <location>
        <begin position="38"/>
        <end position="67"/>
    </location>
</feature>
<evidence type="ECO:0000313" key="7">
    <source>
        <dbReference type="Proteomes" id="UP000076761"/>
    </source>
</evidence>
<evidence type="ECO:0000256" key="2">
    <source>
        <dbReference type="ARBA" id="ARBA00023242"/>
    </source>
</evidence>
<dbReference type="CDD" id="cd00067">
    <property type="entry name" value="GAL4"/>
    <property type="match status" value="1"/>
</dbReference>
<dbReference type="STRING" id="1314782.A0A165SVB0"/>
<gene>
    <name evidence="6" type="ORF">NEOLEDRAFT_1064791</name>
</gene>
<reference evidence="6 7" key="1">
    <citation type="journal article" date="2016" name="Mol. Biol. Evol.">
        <title>Comparative Genomics of Early-Diverging Mushroom-Forming Fungi Provides Insights into the Origins of Lignocellulose Decay Capabilities.</title>
        <authorList>
            <person name="Nagy L.G."/>
            <person name="Riley R."/>
            <person name="Tritt A."/>
            <person name="Adam C."/>
            <person name="Daum C."/>
            <person name="Floudas D."/>
            <person name="Sun H."/>
            <person name="Yadav J.S."/>
            <person name="Pangilinan J."/>
            <person name="Larsson K.H."/>
            <person name="Matsuura K."/>
            <person name="Barry K."/>
            <person name="Labutti K."/>
            <person name="Kuo R."/>
            <person name="Ohm R.A."/>
            <person name="Bhattacharya S.S."/>
            <person name="Shirouzu T."/>
            <person name="Yoshinaga Y."/>
            <person name="Martin F.M."/>
            <person name="Grigoriev I.V."/>
            <person name="Hibbett D.S."/>
        </authorList>
    </citation>
    <scope>NUCLEOTIDE SEQUENCE [LARGE SCALE GENOMIC DNA]</scope>
    <source>
        <strain evidence="6 7">HHB14362 ss-1</strain>
    </source>
</reference>
<dbReference type="PROSITE" id="PS51379">
    <property type="entry name" value="4FE4S_FER_2"/>
    <property type="match status" value="1"/>
</dbReference>
<dbReference type="OrthoDB" id="424974at2759"/>
<proteinExistence type="predicted"/>
<feature type="region of interest" description="Disordered" evidence="3">
    <location>
        <begin position="1"/>
        <end position="30"/>
    </location>
</feature>
<dbReference type="InterPro" id="IPR050613">
    <property type="entry name" value="Sec_Metabolite_Reg"/>
</dbReference>
<dbReference type="InterPro" id="IPR001138">
    <property type="entry name" value="Zn2Cys6_DnaBD"/>
</dbReference>
<dbReference type="GO" id="GO:0000981">
    <property type="term" value="F:DNA-binding transcription factor activity, RNA polymerase II-specific"/>
    <property type="evidence" value="ECO:0007669"/>
    <property type="project" value="InterPro"/>
</dbReference>
<feature type="domain" description="4Fe-4S ferredoxin-type" evidence="5">
    <location>
        <begin position="45"/>
        <end position="77"/>
    </location>
</feature>
<dbReference type="GO" id="GO:0008270">
    <property type="term" value="F:zinc ion binding"/>
    <property type="evidence" value="ECO:0007669"/>
    <property type="project" value="InterPro"/>
</dbReference>
<protein>
    <recommendedName>
        <fullName evidence="8">Zn(2)-C6 fungal-type domain-containing protein</fullName>
    </recommendedName>
</protein>
<evidence type="ECO:0000259" key="4">
    <source>
        <dbReference type="PROSITE" id="PS50048"/>
    </source>
</evidence>
<dbReference type="Pfam" id="PF00172">
    <property type="entry name" value="Zn_clus"/>
    <property type="match status" value="1"/>
</dbReference>
<dbReference type="EMBL" id="KV425570">
    <property type="protein sequence ID" value="KZT25731.1"/>
    <property type="molecule type" value="Genomic_DNA"/>
</dbReference>
<evidence type="ECO:0000256" key="3">
    <source>
        <dbReference type="SAM" id="MobiDB-lite"/>
    </source>
</evidence>
<dbReference type="InterPro" id="IPR017896">
    <property type="entry name" value="4Fe4S_Fe-S-bd"/>
</dbReference>
<evidence type="ECO:0000259" key="5">
    <source>
        <dbReference type="PROSITE" id="PS51379"/>
    </source>
</evidence>
<dbReference type="GO" id="GO:0005634">
    <property type="term" value="C:nucleus"/>
    <property type="evidence" value="ECO:0007669"/>
    <property type="project" value="UniProtKB-SubCell"/>
</dbReference>
<dbReference type="InParanoid" id="A0A165SVB0"/>
<evidence type="ECO:0000256" key="1">
    <source>
        <dbReference type="ARBA" id="ARBA00004123"/>
    </source>
</evidence>
<dbReference type="Gene3D" id="4.10.240.10">
    <property type="entry name" value="Zn(2)-C6 fungal-type DNA-binding domain"/>
    <property type="match status" value="1"/>
</dbReference>
<dbReference type="PANTHER" id="PTHR31001">
    <property type="entry name" value="UNCHARACTERIZED TRANSCRIPTIONAL REGULATORY PROTEIN"/>
    <property type="match status" value="1"/>
</dbReference>
<evidence type="ECO:0008006" key="8">
    <source>
        <dbReference type="Google" id="ProtNLM"/>
    </source>
</evidence>
<comment type="subcellular location">
    <subcellularLocation>
        <location evidence="1">Nucleus</location>
    </subcellularLocation>
</comment>
<dbReference type="SMART" id="SM00066">
    <property type="entry name" value="GAL4"/>
    <property type="match status" value="1"/>
</dbReference>
<sequence>MPSEAEPSAKNVHVSAGPSRKSDRQRTYDAKRARGEISCAECRRLKIKCDKNIPCNACVRRGCANICPNGSLSGGQGTRLILADTETLHRKITQLSERVRQLEDALAIMQA</sequence>
<organism evidence="6 7">
    <name type="scientific">Neolentinus lepideus HHB14362 ss-1</name>
    <dbReference type="NCBI Taxonomy" id="1314782"/>
    <lineage>
        <taxon>Eukaryota</taxon>
        <taxon>Fungi</taxon>
        <taxon>Dikarya</taxon>
        <taxon>Basidiomycota</taxon>
        <taxon>Agaricomycotina</taxon>
        <taxon>Agaricomycetes</taxon>
        <taxon>Gloeophyllales</taxon>
        <taxon>Gloeophyllaceae</taxon>
        <taxon>Neolentinus</taxon>
    </lineage>
</organism>
<dbReference type="InterPro" id="IPR036864">
    <property type="entry name" value="Zn2-C6_fun-type_DNA-bd_sf"/>
</dbReference>
<dbReference type="PANTHER" id="PTHR31001:SF56">
    <property type="entry name" value="ZN(2)-C6 FUNGAL-TYPE DOMAIN-CONTAINING PROTEIN"/>
    <property type="match status" value="1"/>
</dbReference>
<dbReference type="PROSITE" id="PS50048">
    <property type="entry name" value="ZN2_CY6_FUNGAL_2"/>
    <property type="match status" value="1"/>
</dbReference>
<dbReference type="AlphaFoldDB" id="A0A165SVB0"/>
<dbReference type="Proteomes" id="UP000076761">
    <property type="component" value="Unassembled WGS sequence"/>
</dbReference>
<name>A0A165SVB0_9AGAM</name>